<keyword evidence="2" id="KW-1185">Reference proteome</keyword>
<gene>
    <name evidence="1" type="ORF">MGMO_17c00050</name>
</gene>
<dbReference type="EMBL" id="AYLO01000017">
    <property type="protein sequence ID" value="ESS73540.1"/>
    <property type="molecule type" value="Genomic_DNA"/>
</dbReference>
<dbReference type="InterPro" id="IPR036513">
    <property type="entry name" value="STAS_dom_sf"/>
</dbReference>
<accession>V5BJS8</accession>
<sequence length="88" mass="9702">MLRITIDNATPEIHLILEGSLAGPWITELRDVVMSSDSTPDLISLNLANVHFADEQGLSLLRELMAWGVTIRAASPFIRELLKTGSMK</sequence>
<name>V5BJS8_9GAMM</name>
<protein>
    <recommendedName>
        <fullName evidence="3">STAS domain-containing protein</fullName>
    </recommendedName>
</protein>
<evidence type="ECO:0000313" key="1">
    <source>
        <dbReference type="EMBL" id="ESS73540.1"/>
    </source>
</evidence>
<dbReference type="OrthoDB" id="123429at2"/>
<proteinExistence type="predicted"/>
<organism evidence="1 2">
    <name type="scientific">Methyloglobulus morosus KoM1</name>
    <dbReference type="NCBI Taxonomy" id="1116472"/>
    <lineage>
        <taxon>Bacteria</taxon>
        <taxon>Pseudomonadati</taxon>
        <taxon>Pseudomonadota</taxon>
        <taxon>Gammaproteobacteria</taxon>
        <taxon>Methylococcales</taxon>
        <taxon>Methylococcaceae</taxon>
        <taxon>Methyloglobulus</taxon>
    </lineage>
</organism>
<dbReference type="Proteomes" id="UP000017842">
    <property type="component" value="Unassembled WGS sequence"/>
</dbReference>
<dbReference type="RefSeq" id="WP_023493480.1">
    <property type="nucleotide sequence ID" value="NZ_AYLO01000017.1"/>
</dbReference>
<dbReference type="SUPFAM" id="SSF52091">
    <property type="entry name" value="SpoIIaa-like"/>
    <property type="match status" value="1"/>
</dbReference>
<evidence type="ECO:0008006" key="3">
    <source>
        <dbReference type="Google" id="ProtNLM"/>
    </source>
</evidence>
<evidence type="ECO:0000313" key="2">
    <source>
        <dbReference type="Proteomes" id="UP000017842"/>
    </source>
</evidence>
<reference evidence="1 2" key="1">
    <citation type="journal article" date="2013" name="Genome Announc.">
        <title>Draft Genome Sequence of the Methanotrophic Gammaproteobacterium Methyloglobulus morosus DSM 22980 Strain KoM1.</title>
        <authorList>
            <person name="Poehlein A."/>
            <person name="Deutzmann J.S."/>
            <person name="Daniel R."/>
            <person name="Simeonova D.D."/>
        </authorList>
    </citation>
    <scope>NUCLEOTIDE SEQUENCE [LARGE SCALE GENOMIC DNA]</scope>
    <source>
        <strain evidence="1 2">KoM1</strain>
    </source>
</reference>
<dbReference type="AlphaFoldDB" id="V5BJS8"/>
<comment type="caution">
    <text evidence="1">The sequence shown here is derived from an EMBL/GenBank/DDBJ whole genome shotgun (WGS) entry which is preliminary data.</text>
</comment>